<dbReference type="Proteomes" id="UP000186351">
    <property type="component" value="Chromosome"/>
</dbReference>
<accession>A0A1B1SCC2</accession>
<name>A0A1B1SCC2_9BACT</name>
<dbReference type="PROSITE" id="PS51257">
    <property type="entry name" value="PROKAR_LIPOPROTEIN"/>
    <property type="match status" value="1"/>
</dbReference>
<reference evidence="2 4" key="3">
    <citation type="submission" date="2019-04" db="EMBL/GenBank/DDBJ databases">
        <title>Microbes associate with the intestines of laboratory mice.</title>
        <authorList>
            <person name="Navarre W."/>
            <person name="Wong E."/>
            <person name="Huang K."/>
            <person name="Tropini C."/>
            <person name="Ng K."/>
            <person name="Yu B."/>
        </authorList>
    </citation>
    <scope>NUCLEOTIDE SEQUENCE [LARGE SCALE GENOMIC DNA]</scope>
    <source>
        <strain evidence="2 4">NM06_A21</strain>
    </source>
</reference>
<dbReference type="GeneID" id="65537575"/>
<dbReference type="RefSeq" id="WP_068961632.1">
    <property type="nucleotide sequence ID" value="NZ_CAJTAP010000004.1"/>
</dbReference>
<dbReference type="KEGG" id="pary:A4V02_11900"/>
<evidence type="ECO:0000313" key="3">
    <source>
        <dbReference type="Proteomes" id="UP000186351"/>
    </source>
</evidence>
<gene>
    <name evidence="1" type="ORF">A4V02_11900</name>
    <name evidence="2" type="ORF">E5333_03695</name>
</gene>
<sequence length="182" mass="18540">MKKLVFGAAAVAMMVGMYSCGGSSTKTVADGDAIKAKIENCKDPDSLKIYVQQAKDHAMNLMAKGDSTAAAAYIKDIAPAVQQKDASVAAEINAIAEQANYTTVVAVDSAKTTVANAADSVKNAAASAYDAVKGAVSEKAGEVKDASVDAYNSAKDATAKAADNAKEKAAEVLQSGADKLKK</sequence>
<dbReference type="STRING" id="1796646.A4V02_11900"/>
<reference evidence="1" key="2">
    <citation type="submission" date="2017-04" db="EMBL/GenBank/DDBJ databases">
        <title>Complete Genome Sequences of Twelve Strains of a Stable Defined Moderately Diverse Mouse Microbiota 2 (sDMDMm2).</title>
        <authorList>
            <person name="Uchimura Y."/>
            <person name="Wyss M."/>
            <person name="Brugiroux S."/>
            <person name="Limenitakis J.P."/>
            <person name="Stecher B."/>
            <person name="McCoy K.D."/>
            <person name="Macpherson A.J."/>
        </authorList>
    </citation>
    <scope>NUCLEOTIDE SEQUENCE</scope>
    <source>
        <strain evidence="1">YL27</strain>
    </source>
</reference>
<protein>
    <submittedName>
        <fullName evidence="1">Uncharacterized protein</fullName>
    </submittedName>
</protein>
<dbReference type="AlphaFoldDB" id="A0A1B1SCC2"/>
<reference evidence="3" key="1">
    <citation type="submission" date="2016-04" db="EMBL/GenBank/DDBJ databases">
        <title>Complete Genome Sequences of Twelve Strains of a Stable Defined Moderately Diverse Mouse Microbiota 2 (sDMDMm2).</title>
        <authorList>
            <person name="Uchimura Y."/>
            <person name="Wyss M."/>
            <person name="Brugiroux S."/>
            <person name="Limenitakis J.P."/>
            <person name="Stecher B."/>
            <person name="McCoy K.D."/>
            <person name="Macpherson A.J."/>
        </authorList>
    </citation>
    <scope>NUCLEOTIDE SEQUENCE [LARGE SCALE GENOMIC DNA]</scope>
    <source>
        <strain evidence="3">YL27</strain>
    </source>
</reference>
<evidence type="ECO:0000313" key="2">
    <source>
        <dbReference type="EMBL" id="TGY75622.1"/>
    </source>
</evidence>
<evidence type="ECO:0000313" key="4">
    <source>
        <dbReference type="Proteomes" id="UP000306630"/>
    </source>
</evidence>
<dbReference type="Proteomes" id="UP000306630">
    <property type="component" value="Unassembled WGS sequence"/>
</dbReference>
<dbReference type="OrthoDB" id="1093778at2"/>
<dbReference type="EMBL" id="SRYD01000010">
    <property type="protein sequence ID" value="TGY75622.1"/>
    <property type="molecule type" value="Genomic_DNA"/>
</dbReference>
<organism evidence="1 3">
    <name type="scientific">Muribaculum intestinale</name>
    <dbReference type="NCBI Taxonomy" id="1796646"/>
    <lineage>
        <taxon>Bacteria</taxon>
        <taxon>Pseudomonadati</taxon>
        <taxon>Bacteroidota</taxon>
        <taxon>Bacteroidia</taxon>
        <taxon>Bacteroidales</taxon>
        <taxon>Muribaculaceae</taxon>
        <taxon>Muribaculum</taxon>
    </lineage>
</organism>
<evidence type="ECO:0000313" key="1">
    <source>
        <dbReference type="EMBL" id="ANU64350.1"/>
    </source>
</evidence>
<proteinExistence type="predicted"/>
<dbReference type="EMBL" id="CP015402">
    <property type="protein sequence ID" value="ANU64350.1"/>
    <property type="molecule type" value="Genomic_DNA"/>
</dbReference>
<keyword evidence="3" id="KW-1185">Reference proteome</keyword>
<accession>A0A1Z2XGH6</accession>